<dbReference type="Pfam" id="PF13597">
    <property type="entry name" value="NRDD"/>
    <property type="match status" value="1"/>
</dbReference>
<dbReference type="GO" id="GO:0004748">
    <property type="term" value="F:ribonucleoside-diphosphate reductase activity, thioredoxin disulfide as acceptor"/>
    <property type="evidence" value="ECO:0007669"/>
    <property type="project" value="TreeGrafter"/>
</dbReference>
<dbReference type="GO" id="GO:0009265">
    <property type="term" value="P:2'-deoxyribonucleotide biosynthetic process"/>
    <property type="evidence" value="ECO:0007669"/>
    <property type="project" value="TreeGrafter"/>
</dbReference>
<accession>A0A8S5T7E4</accession>
<dbReference type="GO" id="GO:0008998">
    <property type="term" value="F:ribonucleoside-triphosphate reductase (thioredoxin) activity"/>
    <property type="evidence" value="ECO:0007669"/>
    <property type="project" value="InterPro"/>
</dbReference>
<dbReference type="PANTHER" id="PTHR21075">
    <property type="entry name" value="ANAEROBIC RIBONUCLEOSIDE-TRIPHOSPHATE REDUCTASE"/>
    <property type="match status" value="1"/>
</dbReference>
<proteinExistence type="predicted"/>
<dbReference type="Gene3D" id="3.20.70.20">
    <property type="match status" value="1"/>
</dbReference>
<dbReference type="PANTHER" id="PTHR21075:SF0">
    <property type="entry name" value="ANAEROBIC RIBONUCLEOSIDE-TRIPHOSPHATE REDUCTASE"/>
    <property type="match status" value="1"/>
</dbReference>
<organism evidence="1">
    <name type="scientific">Siphoviridae sp. ctxMM9</name>
    <dbReference type="NCBI Taxonomy" id="2827973"/>
    <lineage>
        <taxon>Viruses</taxon>
        <taxon>Duplodnaviria</taxon>
        <taxon>Heunggongvirae</taxon>
        <taxon>Uroviricota</taxon>
        <taxon>Caudoviricetes</taxon>
    </lineage>
</organism>
<dbReference type="GO" id="GO:0006260">
    <property type="term" value="P:DNA replication"/>
    <property type="evidence" value="ECO:0007669"/>
    <property type="project" value="InterPro"/>
</dbReference>
<reference evidence="1" key="1">
    <citation type="journal article" date="2021" name="Proc. Natl. Acad. Sci. U.S.A.">
        <title>A Catalog of Tens of Thousands of Viruses from Human Metagenomes Reveals Hidden Associations with Chronic Diseases.</title>
        <authorList>
            <person name="Tisza M.J."/>
            <person name="Buck C.B."/>
        </authorList>
    </citation>
    <scope>NUCLEOTIDE SEQUENCE</scope>
    <source>
        <strain evidence="1">CtxMM9</strain>
    </source>
</reference>
<dbReference type="InterPro" id="IPR012833">
    <property type="entry name" value="NrdD"/>
</dbReference>
<protein>
    <submittedName>
        <fullName evidence="1">Anaerobic ribonucleoside triphosphate reductase</fullName>
    </submittedName>
</protein>
<dbReference type="SUPFAM" id="SSF51998">
    <property type="entry name" value="PFL-like glycyl radical enzymes"/>
    <property type="match status" value="1"/>
</dbReference>
<dbReference type="EMBL" id="BK032759">
    <property type="protein sequence ID" value="DAF58690.1"/>
    <property type="molecule type" value="Genomic_DNA"/>
</dbReference>
<name>A0A8S5T7E4_9CAUD</name>
<evidence type="ECO:0000313" key="1">
    <source>
        <dbReference type="EMBL" id="DAF58690.1"/>
    </source>
</evidence>
<sequence>MICRSFNKNWHDVANHVEHIWGCRSFLTPDPINHKYYSRFNQGVVTLNLPDVALSSHKNFDEFWKILDERLALCKKALMVRHNSLKGIKSDVAPILWQHGAYARLKPGETIDKLLYNNYSTISLGYAGLYECIKYMTGESQLEETGKQFGLHVM</sequence>